<evidence type="ECO:0000259" key="12">
    <source>
        <dbReference type="Pfam" id="PF00156"/>
    </source>
</evidence>
<proteinExistence type="inferred from homology"/>
<dbReference type="CDD" id="cd06223">
    <property type="entry name" value="PRTases_typeI"/>
    <property type="match status" value="1"/>
</dbReference>
<reference evidence="13" key="1">
    <citation type="submission" date="2013-08" db="EMBL/GenBank/DDBJ databases">
        <authorList>
            <person name="Mendez C."/>
            <person name="Richter M."/>
            <person name="Ferrer M."/>
            <person name="Sanchez J."/>
        </authorList>
    </citation>
    <scope>NUCLEOTIDE SEQUENCE</scope>
</reference>
<evidence type="ECO:0000256" key="3">
    <source>
        <dbReference type="ARBA" id="ARBA00004496"/>
    </source>
</evidence>
<dbReference type="FunFam" id="3.40.50.2020:FF:000004">
    <property type="entry name" value="Adenine phosphoribosyltransferase"/>
    <property type="match status" value="1"/>
</dbReference>
<protein>
    <recommendedName>
        <fullName evidence="7">adenine phosphoribosyltransferase</fullName>
        <ecNumber evidence="7">2.4.2.7</ecNumber>
    </recommendedName>
</protein>
<evidence type="ECO:0000256" key="1">
    <source>
        <dbReference type="ARBA" id="ARBA00000868"/>
    </source>
</evidence>
<sequence length="174" mass="19274">MEIEEFVRSKLRDVPDYPKKGIVFKDITPLLLDSQAFSITIDYLANRVSGRRIDKIAGIEARGFIIGAALAYVLKCAFIPIRKAGKLPYYKISTAYDLEYGHQEIEVHKDAIKEGDNVLIADDLLATGGTALAALQLVNTLKGNVAGFVFVTELKDLNGKERLRPYDVISIVKC</sequence>
<evidence type="ECO:0000256" key="4">
    <source>
        <dbReference type="ARBA" id="ARBA00004659"/>
    </source>
</evidence>
<gene>
    <name evidence="13" type="ORF">B2A_09965</name>
</gene>
<evidence type="ECO:0000256" key="8">
    <source>
        <dbReference type="ARBA" id="ARBA00022490"/>
    </source>
</evidence>
<evidence type="ECO:0000256" key="9">
    <source>
        <dbReference type="ARBA" id="ARBA00022676"/>
    </source>
</evidence>
<evidence type="ECO:0000256" key="10">
    <source>
        <dbReference type="ARBA" id="ARBA00022679"/>
    </source>
</evidence>
<dbReference type="GO" id="GO:0016208">
    <property type="term" value="F:AMP binding"/>
    <property type="evidence" value="ECO:0007669"/>
    <property type="project" value="TreeGrafter"/>
</dbReference>
<dbReference type="GO" id="GO:0002055">
    <property type="term" value="F:adenine binding"/>
    <property type="evidence" value="ECO:0007669"/>
    <property type="project" value="TreeGrafter"/>
</dbReference>
<comment type="function">
    <text evidence="2">Catalyzes a salvage reaction resulting in the formation of AMP, that is energically less costly than de novo synthesis.</text>
</comment>
<keyword evidence="11" id="KW-0660">Purine salvage</keyword>
<dbReference type="SUPFAM" id="SSF53271">
    <property type="entry name" value="PRTase-like"/>
    <property type="match status" value="1"/>
</dbReference>
<dbReference type="InterPro" id="IPR050054">
    <property type="entry name" value="UPRTase/APRTase"/>
</dbReference>
<name>T1AR86_9ZZZZ</name>
<dbReference type="InterPro" id="IPR029057">
    <property type="entry name" value="PRTase-like"/>
</dbReference>
<dbReference type="PANTHER" id="PTHR32315">
    <property type="entry name" value="ADENINE PHOSPHORIBOSYLTRANSFERASE"/>
    <property type="match status" value="1"/>
</dbReference>
<keyword evidence="9 13" id="KW-0328">Glycosyltransferase</keyword>
<comment type="pathway">
    <text evidence="4">Purine metabolism; AMP biosynthesis via salvage pathway; AMP from adenine: step 1/1.</text>
</comment>
<dbReference type="NCBIfam" id="NF002634">
    <property type="entry name" value="PRK02304.1-3"/>
    <property type="match status" value="1"/>
</dbReference>
<keyword evidence="10 13" id="KW-0808">Transferase</keyword>
<dbReference type="EC" id="2.4.2.7" evidence="7"/>
<comment type="subcellular location">
    <subcellularLocation>
        <location evidence="3">Cytoplasm</location>
    </subcellularLocation>
</comment>
<dbReference type="NCBIfam" id="NF002636">
    <property type="entry name" value="PRK02304.1-5"/>
    <property type="match status" value="1"/>
</dbReference>
<dbReference type="NCBIfam" id="TIGR01090">
    <property type="entry name" value="apt"/>
    <property type="match status" value="1"/>
</dbReference>
<organism evidence="13">
    <name type="scientific">mine drainage metagenome</name>
    <dbReference type="NCBI Taxonomy" id="410659"/>
    <lineage>
        <taxon>unclassified sequences</taxon>
        <taxon>metagenomes</taxon>
        <taxon>ecological metagenomes</taxon>
    </lineage>
</organism>
<evidence type="ECO:0000256" key="2">
    <source>
        <dbReference type="ARBA" id="ARBA00003968"/>
    </source>
</evidence>
<dbReference type="GO" id="GO:0005737">
    <property type="term" value="C:cytoplasm"/>
    <property type="evidence" value="ECO:0007669"/>
    <property type="project" value="UniProtKB-SubCell"/>
</dbReference>
<comment type="caution">
    <text evidence="13">The sequence shown here is derived from an EMBL/GenBank/DDBJ whole genome shotgun (WGS) entry which is preliminary data.</text>
</comment>
<reference evidence="13" key="2">
    <citation type="journal article" date="2014" name="ISME J.">
        <title>Microbial stratification in low pH oxic and suboxic macroscopic growths along an acid mine drainage.</title>
        <authorList>
            <person name="Mendez-Garcia C."/>
            <person name="Mesa V."/>
            <person name="Sprenger R.R."/>
            <person name="Richter M."/>
            <person name="Diez M.S."/>
            <person name="Solano J."/>
            <person name="Bargiela R."/>
            <person name="Golyshina O.V."/>
            <person name="Manteca A."/>
            <person name="Ramos J.L."/>
            <person name="Gallego J.R."/>
            <person name="Llorente I."/>
            <person name="Martins Dos Santos V.A."/>
            <person name="Jensen O.N."/>
            <person name="Pelaez A.I."/>
            <person name="Sanchez J."/>
            <person name="Ferrer M."/>
        </authorList>
    </citation>
    <scope>NUCLEOTIDE SEQUENCE</scope>
</reference>
<evidence type="ECO:0000256" key="6">
    <source>
        <dbReference type="ARBA" id="ARBA00011738"/>
    </source>
</evidence>
<dbReference type="AlphaFoldDB" id="T1AR86"/>
<dbReference type="EMBL" id="AUZZ01007199">
    <property type="protein sequence ID" value="EQD43239.1"/>
    <property type="molecule type" value="Genomic_DNA"/>
</dbReference>
<accession>T1AR86</accession>
<evidence type="ECO:0000256" key="5">
    <source>
        <dbReference type="ARBA" id="ARBA00008391"/>
    </source>
</evidence>
<feature type="domain" description="Phosphoribosyltransferase" evidence="12">
    <location>
        <begin position="35"/>
        <end position="152"/>
    </location>
</feature>
<dbReference type="PANTHER" id="PTHR32315:SF3">
    <property type="entry name" value="ADENINE PHOSPHORIBOSYLTRANSFERASE"/>
    <property type="match status" value="1"/>
</dbReference>
<dbReference type="Gene3D" id="3.40.50.2020">
    <property type="match status" value="1"/>
</dbReference>
<evidence type="ECO:0000256" key="11">
    <source>
        <dbReference type="ARBA" id="ARBA00022726"/>
    </source>
</evidence>
<dbReference type="GO" id="GO:0006168">
    <property type="term" value="P:adenine salvage"/>
    <property type="evidence" value="ECO:0007669"/>
    <property type="project" value="InterPro"/>
</dbReference>
<dbReference type="Pfam" id="PF00156">
    <property type="entry name" value="Pribosyltran"/>
    <property type="match status" value="1"/>
</dbReference>
<evidence type="ECO:0000313" key="13">
    <source>
        <dbReference type="EMBL" id="EQD43239.1"/>
    </source>
</evidence>
<comment type="catalytic activity">
    <reaction evidence="1">
        <text>AMP + diphosphate = 5-phospho-alpha-D-ribose 1-diphosphate + adenine</text>
        <dbReference type="Rhea" id="RHEA:16609"/>
        <dbReference type="ChEBI" id="CHEBI:16708"/>
        <dbReference type="ChEBI" id="CHEBI:33019"/>
        <dbReference type="ChEBI" id="CHEBI:58017"/>
        <dbReference type="ChEBI" id="CHEBI:456215"/>
        <dbReference type="EC" id="2.4.2.7"/>
    </reaction>
</comment>
<dbReference type="GO" id="GO:0003999">
    <property type="term" value="F:adenine phosphoribosyltransferase activity"/>
    <property type="evidence" value="ECO:0007669"/>
    <property type="project" value="UniProtKB-EC"/>
</dbReference>
<dbReference type="InterPro" id="IPR005764">
    <property type="entry name" value="Ade_phspho_trans"/>
</dbReference>
<keyword evidence="8" id="KW-0963">Cytoplasm</keyword>
<comment type="similarity">
    <text evidence="5">Belongs to the purine/pyrimidine phosphoribosyltransferase family.</text>
</comment>
<dbReference type="UniPathway" id="UPA00588">
    <property type="reaction ID" value="UER00646"/>
</dbReference>
<dbReference type="HAMAP" id="MF_00004">
    <property type="entry name" value="Aden_phosphoribosyltr"/>
    <property type="match status" value="1"/>
</dbReference>
<comment type="subunit">
    <text evidence="6">Homodimer.</text>
</comment>
<evidence type="ECO:0000256" key="7">
    <source>
        <dbReference type="ARBA" id="ARBA00011893"/>
    </source>
</evidence>
<dbReference type="GO" id="GO:0006166">
    <property type="term" value="P:purine ribonucleoside salvage"/>
    <property type="evidence" value="ECO:0007669"/>
    <property type="project" value="UniProtKB-KW"/>
</dbReference>
<dbReference type="InterPro" id="IPR000836">
    <property type="entry name" value="PRTase_dom"/>
</dbReference>
<dbReference type="GO" id="GO:0044209">
    <property type="term" value="P:AMP salvage"/>
    <property type="evidence" value="ECO:0007669"/>
    <property type="project" value="UniProtKB-UniPathway"/>
</dbReference>